<dbReference type="EC" id="2.1.1.228" evidence="11"/>
<dbReference type="Proteomes" id="UP000318571">
    <property type="component" value="Chromosome 5"/>
</dbReference>
<feature type="domain" description="SAM-dependent methyltransferase TRM5/TYW2-type" evidence="12">
    <location>
        <begin position="143"/>
        <end position="412"/>
    </location>
</feature>
<dbReference type="InterPro" id="IPR030382">
    <property type="entry name" value="MeTrfase_TRM5/TYW2"/>
</dbReference>
<dbReference type="Gene3D" id="3.40.50.150">
    <property type="entry name" value="Vaccinia Virus protein VP39"/>
    <property type="match status" value="1"/>
</dbReference>
<evidence type="ECO:0000256" key="11">
    <source>
        <dbReference type="HAMAP-Rule" id="MF_03152"/>
    </source>
</evidence>
<evidence type="ECO:0000256" key="10">
    <source>
        <dbReference type="ARBA" id="ARBA00047783"/>
    </source>
</evidence>
<dbReference type="InterPro" id="IPR029063">
    <property type="entry name" value="SAM-dependent_MTases_sf"/>
</dbReference>
<dbReference type="Gene3D" id="3.30.300.110">
    <property type="entry name" value="Met-10+ protein-like domains"/>
    <property type="match status" value="1"/>
</dbReference>
<comment type="similarity">
    <text evidence="11">Belongs to the TRM5 / TYW2 family.</text>
</comment>
<comment type="caution">
    <text evidence="13">The sequence shown here is derived from an EMBL/GenBank/DDBJ whole genome shotgun (WGS) entry which is preliminary data.</text>
</comment>
<dbReference type="GO" id="GO:0005634">
    <property type="term" value="C:nucleus"/>
    <property type="evidence" value="ECO:0007669"/>
    <property type="project" value="UniProtKB-SubCell"/>
</dbReference>
<keyword evidence="5 11" id="KW-0949">S-adenosyl-L-methionine</keyword>
<feature type="binding site" evidence="11">
    <location>
        <begin position="299"/>
        <end position="300"/>
    </location>
    <ligand>
        <name>S-adenosyl-L-methionine</name>
        <dbReference type="ChEBI" id="CHEBI:59789"/>
    </ligand>
</feature>
<evidence type="ECO:0000256" key="3">
    <source>
        <dbReference type="ARBA" id="ARBA00022603"/>
    </source>
</evidence>
<evidence type="ECO:0000256" key="8">
    <source>
        <dbReference type="ARBA" id="ARBA00023242"/>
    </source>
</evidence>
<reference evidence="13 14" key="1">
    <citation type="journal article" date="2018" name="Nat. Ecol. Evol.">
        <title>Genomic signatures of mitonuclear coevolution across populations of Tigriopus californicus.</title>
        <authorList>
            <person name="Barreto F.S."/>
            <person name="Watson E.T."/>
            <person name="Lima T.G."/>
            <person name="Willett C.S."/>
            <person name="Edmands S."/>
            <person name="Li W."/>
            <person name="Burton R.S."/>
        </authorList>
    </citation>
    <scope>NUCLEOTIDE SEQUENCE [LARGE SCALE GENOMIC DNA]</scope>
    <source>
        <strain evidence="13 14">San Diego</strain>
    </source>
</reference>
<keyword evidence="7 11" id="KW-0496">Mitochondrion</keyword>
<dbReference type="STRING" id="6832.A0A553PGZ1"/>
<feature type="binding site" evidence="11">
    <location>
        <position position="233"/>
    </location>
    <ligand>
        <name>S-adenosyl-L-methionine</name>
        <dbReference type="ChEBI" id="CHEBI:59789"/>
    </ligand>
</feature>
<proteinExistence type="inferred from homology"/>
<dbReference type="PROSITE" id="PS51684">
    <property type="entry name" value="SAM_MT_TRM5_TYW2"/>
    <property type="match status" value="1"/>
</dbReference>
<comment type="function">
    <text evidence="11">Specifically methylates the N1 position of guanosine-37 in various cytoplasmic and mitochondrial tRNAs. Methylation is not dependent on the nature of the nucleoside 5' of the target nucleoside. This is the first step in the biosynthesis of wybutosine (yW), a modified base adjacent to the anticodon of tRNAs and required for accurate decoding.</text>
</comment>
<dbReference type="GO" id="GO:0002939">
    <property type="term" value="P:tRNA N1-guanine methylation"/>
    <property type="evidence" value="ECO:0007669"/>
    <property type="project" value="TreeGrafter"/>
</dbReference>
<dbReference type="AlphaFoldDB" id="A0A553PGZ1"/>
<comment type="function">
    <text evidence="9">Involved in mitochondrial tRNA methylation. Specifically methylates the N1 position of guanosine-37 in various tRNAs. Methylation is not dependent on the nature of the nucleoside 5' of the target nucleoside. This is the first step in the biosynthesis of wybutosine (yW), a modified base adjacent to the anticodon of tRNAs and required for accurate decoding.</text>
</comment>
<evidence type="ECO:0000313" key="14">
    <source>
        <dbReference type="Proteomes" id="UP000318571"/>
    </source>
</evidence>
<dbReference type="HAMAP" id="MF_03152">
    <property type="entry name" value="TRM5"/>
    <property type="match status" value="1"/>
</dbReference>
<evidence type="ECO:0000256" key="6">
    <source>
        <dbReference type="ARBA" id="ARBA00022694"/>
    </source>
</evidence>
<dbReference type="PANTHER" id="PTHR23245:SF36">
    <property type="entry name" value="TRNA (GUANINE(37)-N1)-METHYLTRANSFERASE"/>
    <property type="match status" value="1"/>
</dbReference>
<keyword evidence="6 11" id="KW-0819">tRNA processing</keyword>
<dbReference type="Pfam" id="PF25133">
    <property type="entry name" value="TYW2_N_2"/>
    <property type="match status" value="1"/>
</dbReference>
<dbReference type="OrthoDB" id="408788at2759"/>
<comment type="catalytic activity">
    <reaction evidence="10 11">
        <text>guanosine(37) in tRNA + S-adenosyl-L-methionine = N(1)-methylguanosine(37) in tRNA + S-adenosyl-L-homocysteine + H(+)</text>
        <dbReference type="Rhea" id="RHEA:36899"/>
        <dbReference type="Rhea" id="RHEA-COMP:10145"/>
        <dbReference type="Rhea" id="RHEA-COMP:10147"/>
        <dbReference type="ChEBI" id="CHEBI:15378"/>
        <dbReference type="ChEBI" id="CHEBI:57856"/>
        <dbReference type="ChEBI" id="CHEBI:59789"/>
        <dbReference type="ChEBI" id="CHEBI:73542"/>
        <dbReference type="ChEBI" id="CHEBI:74269"/>
        <dbReference type="EC" id="2.1.1.228"/>
    </reaction>
</comment>
<gene>
    <name evidence="13" type="ORF">TCAL_00142</name>
</gene>
<evidence type="ECO:0000313" key="13">
    <source>
        <dbReference type="EMBL" id="TRY76937.1"/>
    </source>
</evidence>
<dbReference type="FunFam" id="3.30.300.110:FF:000001">
    <property type="entry name" value="tRNA (guanine(37)-N1)-methyltransferase"/>
    <property type="match status" value="1"/>
</dbReference>
<dbReference type="GO" id="GO:0070901">
    <property type="term" value="P:mitochondrial tRNA methylation"/>
    <property type="evidence" value="ECO:0007669"/>
    <property type="project" value="UniProtKB-ARBA"/>
</dbReference>
<keyword evidence="8 11" id="KW-0539">Nucleus</keyword>
<comment type="subcellular location">
    <subcellularLocation>
        <location evidence="11">Mitochondrion matrix</location>
    </subcellularLocation>
    <subcellularLocation>
        <location evidence="11">Nucleus</location>
    </subcellularLocation>
    <subcellularLocation>
        <location evidence="11">Cytoplasm</location>
    </subcellularLocation>
    <text evidence="11">Predominantly in the mitochondria and in the nucleus.</text>
</comment>
<evidence type="ECO:0000256" key="5">
    <source>
        <dbReference type="ARBA" id="ARBA00022691"/>
    </source>
</evidence>
<feature type="binding site" evidence="11">
    <location>
        <begin position="271"/>
        <end position="272"/>
    </location>
    <ligand>
        <name>S-adenosyl-L-methionine</name>
        <dbReference type="ChEBI" id="CHEBI:59789"/>
    </ligand>
</feature>
<dbReference type="GO" id="GO:0005759">
    <property type="term" value="C:mitochondrial matrix"/>
    <property type="evidence" value="ECO:0007669"/>
    <property type="project" value="UniProtKB-SubCell"/>
</dbReference>
<comment type="similarity">
    <text evidence="1">Belongs to the class I-like SAM-binding methyltransferase superfamily. TRM5/TYW2 family.</text>
</comment>
<comment type="subunit">
    <text evidence="11">Monomer.</text>
</comment>
<feature type="binding site" evidence="11">
    <location>
        <position position="326"/>
    </location>
    <ligand>
        <name>S-adenosyl-L-methionine</name>
        <dbReference type="ChEBI" id="CHEBI:59789"/>
    </ligand>
</feature>
<dbReference type="InterPro" id="IPR025792">
    <property type="entry name" value="tRNA_Gua_MeTrfase_euk"/>
</dbReference>
<dbReference type="GO" id="GO:0052906">
    <property type="term" value="F:tRNA (guanine(37)-N1)-methyltransferase activity"/>
    <property type="evidence" value="ECO:0007669"/>
    <property type="project" value="UniProtKB-UniRule"/>
</dbReference>
<dbReference type="Pfam" id="PF02475">
    <property type="entry name" value="TRM5-TYW2_MTfase"/>
    <property type="match status" value="1"/>
</dbReference>
<evidence type="ECO:0000256" key="2">
    <source>
        <dbReference type="ARBA" id="ARBA00022490"/>
    </source>
</evidence>
<evidence type="ECO:0000256" key="7">
    <source>
        <dbReference type="ARBA" id="ARBA00023128"/>
    </source>
</evidence>
<dbReference type="InterPro" id="IPR056744">
    <property type="entry name" value="TRM5/TYW2-like_N"/>
</dbReference>
<dbReference type="InterPro" id="IPR056743">
    <property type="entry name" value="TRM5-TYW2-like_MTfase"/>
</dbReference>
<evidence type="ECO:0000256" key="4">
    <source>
        <dbReference type="ARBA" id="ARBA00022679"/>
    </source>
</evidence>
<keyword evidence="2 11" id="KW-0963">Cytoplasm</keyword>
<dbReference type="OMA" id="DMYKIVV"/>
<dbReference type="PANTHER" id="PTHR23245">
    <property type="entry name" value="TRNA METHYLTRANSFERASE"/>
    <property type="match status" value="1"/>
</dbReference>
<accession>A0A553PGZ1</accession>
<organism evidence="13 14">
    <name type="scientific">Tigriopus californicus</name>
    <name type="common">Marine copepod</name>
    <dbReference type="NCBI Taxonomy" id="6832"/>
    <lineage>
        <taxon>Eukaryota</taxon>
        <taxon>Metazoa</taxon>
        <taxon>Ecdysozoa</taxon>
        <taxon>Arthropoda</taxon>
        <taxon>Crustacea</taxon>
        <taxon>Multicrustacea</taxon>
        <taxon>Hexanauplia</taxon>
        <taxon>Copepoda</taxon>
        <taxon>Harpacticoida</taxon>
        <taxon>Harpacticidae</taxon>
        <taxon>Tigriopus</taxon>
    </lineage>
</organism>
<evidence type="ECO:0000259" key="12">
    <source>
        <dbReference type="PROSITE" id="PS51684"/>
    </source>
</evidence>
<keyword evidence="3 11" id="KW-0489">Methyltransferase</keyword>
<dbReference type="SUPFAM" id="SSF53335">
    <property type="entry name" value="S-adenosyl-L-methionine-dependent methyltransferases"/>
    <property type="match status" value="1"/>
</dbReference>
<evidence type="ECO:0000256" key="9">
    <source>
        <dbReference type="ARBA" id="ARBA00045951"/>
    </source>
</evidence>
<name>A0A553PGZ1_TIGCA</name>
<keyword evidence="14" id="KW-1185">Reference proteome</keyword>
<protein>
    <recommendedName>
        <fullName evidence="11">tRNA (guanine(37)-N1)-methyltransferase</fullName>
        <ecNumber evidence="11">2.1.1.228</ecNumber>
    </recommendedName>
    <alternativeName>
        <fullName evidence="11">M1G-methyltransferase</fullName>
    </alternativeName>
    <alternativeName>
        <fullName evidence="11">tRNA [GM37] methyltransferase</fullName>
    </alternativeName>
    <alternativeName>
        <fullName evidence="11">tRNA methyltransferase 5 homolog</fullName>
    </alternativeName>
</protein>
<keyword evidence="4 11" id="KW-0808">Transferase</keyword>
<sequence>MNLFSLPSPKYSLVKLPSRVYGLTKWDPNAFNVSLQVPYITLQPQMISAVAKVLKRYTLKLPHICCIRPATDPPKRELLLHPDYIQTFDDFDANHQEMLRKNCQIDSVQSCNLELTLKNWRPLDLLKAVTEDVDKNIPCLSSYSVIGHIIHVNLKQHHLPKKEIIGHILLNSVSPQIRTVINKNTGIDNKFRNFQHEILAGEDDFMVTVKESGCQFQMDFSQVYWNPRLSTEHERIIDKLHKGDTLFDCFAGVGPFAVPTGKKGIQVWANDLNPESYKWLVNNVKLNKVAERVQCFNMDGRDFIRQKLPKVIANKGPEGKIYVTMNLPALAIEFLDAFREAFESIQSNETIYIEVYSFSEATDQEKDVMSRCLVALGLEDAQDELKPPMKTSFVRNVAPKKDMFRISFPLSKSCFESTSAKRLKTCQES</sequence>
<evidence type="ECO:0000256" key="1">
    <source>
        <dbReference type="ARBA" id="ARBA00009775"/>
    </source>
</evidence>
<dbReference type="EMBL" id="VCGU01000004">
    <property type="protein sequence ID" value="TRY76937.1"/>
    <property type="molecule type" value="Genomic_DNA"/>
</dbReference>